<organism evidence="1 2">
    <name type="scientific">Cupriavidus pauculus</name>
    <dbReference type="NCBI Taxonomy" id="82633"/>
    <lineage>
        <taxon>Bacteria</taxon>
        <taxon>Pseudomonadati</taxon>
        <taxon>Pseudomonadota</taxon>
        <taxon>Betaproteobacteria</taxon>
        <taxon>Burkholderiales</taxon>
        <taxon>Burkholderiaceae</taxon>
        <taxon>Cupriavidus</taxon>
    </lineage>
</organism>
<accession>A0A3G8GVP5</accession>
<name>A0A3G8GVP5_9BURK</name>
<dbReference type="AlphaFoldDB" id="A0A3G8GVP5"/>
<keyword evidence="1" id="KW-0614">Plasmid</keyword>
<gene>
    <name evidence="1" type="ORF">EHF44_00755</name>
</gene>
<reference evidence="2" key="1">
    <citation type="submission" date="2018-11" db="EMBL/GenBank/DDBJ databases">
        <title>FDA dAtabase for Regulatory Grade micrObial Sequences (FDA-ARGOS): Supporting development and validation of Infectious Disease Dx tests.</title>
        <authorList>
            <person name="Goldberg B."/>
            <person name="Campos J."/>
            <person name="Tallon L."/>
            <person name="Sadzewicz L."/>
            <person name="Zhao X."/>
            <person name="Vavikolanu K."/>
            <person name="Mehta A."/>
            <person name="Aluvathingal J."/>
            <person name="Nadendla S."/>
            <person name="Geyer C."/>
            <person name="Nandy P."/>
            <person name="Yan Y."/>
            <person name="Sichtig H."/>
        </authorList>
    </citation>
    <scope>NUCLEOTIDE SEQUENCE [LARGE SCALE GENOMIC DNA]</scope>
    <source>
        <strain evidence="2">FDAARGOS_614</strain>
        <plasmid evidence="2">unnamed1</plasmid>
    </source>
</reference>
<dbReference type="Proteomes" id="UP000270411">
    <property type="component" value="Plasmid unnamed1"/>
</dbReference>
<sequence length="87" mass="9160">MELALHGGGKVLMSAPQQKWHGDNPAVAQYARFAGQDMAAITDDAGAFDLLYLGFVTGGFPTIDAAKDAAPQFARRVLSHLSSLIDG</sequence>
<dbReference type="OrthoDB" id="6893545at2"/>
<dbReference type="RefSeq" id="WP_011514788.1">
    <property type="nucleotide sequence ID" value="NZ_CP033968.1"/>
</dbReference>
<dbReference type="EMBL" id="CP033968">
    <property type="protein sequence ID" value="AZG12045.1"/>
    <property type="molecule type" value="Genomic_DNA"/>
</dbReference>
<dbReference type="KEGG" id="cpau:EHF44_00755"/>
<proteinExistence type="predicted"/>
<evidence type="ECO:0000313" key="1">
    <source>
        <dbReference type="EMBL" id="AZG12045.1"/>
    </source>
</evidence>
<protein>
    <submittedName>
        <fullName evidence="1">Uncharacterized protein</fullName>
    </submittedName>
</protein>
<evidence type="ECO:0000313" key="2">
    <source>
        <dbReference type="Proteomes" id="UP000270411"/>
    </source>
</evidence>
<geneLocation type="plasmid" evidence="1">
    <name>unnamed1</name>
</geneLocation>